<evidence type="ECO:0000256" key="14">
    <source>
        <dbReference type="SAM" id="MobiDB-lite"/>
    </source>
</evidence>
<keyword evidence="8" id="KW-0528">Neurotoxin</keyword>
<dbReference type="Gene3D" id="1.25.40.20">
    <property type="entry name" value="Ankyrin repeat-containing domain"/>
    <property type="match status" value="7"/>
</dbReference>
<dbReference type="Pfam" id="PF00023">
    <property type="entry name" value="Ank"/>
    <property type="match status" value="1"/>
</dbReference>
<feature type="repeat" description="ANK" evidence="13">
    <location>
        <begin position="595"/>
        <end position="627"/>
    </location>
</feature>
<dbReference type="Pfam" id="PF12796">
    <property type="entry name" value="Ank_2"/>
    <property type="match status" value="4"/>
</dbReference>
<evidence type="ECO:0000256" key="2">
    <source>
        <dbReference type="ARBA" id="ARBA00004613"/>
    </source>
</evidence>
<evidence type="ECO:0000256" key="9">
    <source>
        <dbReference type="ARBA" id="ARBA00022737"/>
    </source>
</evidence>
<evidence type="ECO:0000256" key="4">
    <source>
        <dbReference type="ARBA" id="ARBA00022525"/>
    </source>
</evidence>
<feature type="repeat" description="ANK" evidence="13">
    <location>
        <begin position="931"/>
        <end position="963"/>
    </location>
</feature>
<dbReference type="Pfam" id="PF13637">
    <property type="entry name" value="Ank_4"/>
    <property type="match status" value="3"/>
</dbReference>
<dbReference type="GO" id="GO:0005576">
    <property type="term" value="C:extracellular region"/>
    <property type="evidence" value="ECO:0007669"/>
    <property type="project" value="UniProtKB-SubCell"/>
</dbReference>
<feature type="repeat" description="ANK" evidence="13">
    <location>
        <begin position="661"/>
        <end position="693"/>
    </location>
</feature>
<evidence type="ECO:0000256" key="13">
    <source>
        <dbReference type="PROSITE-ProRule" id="PRU00023"/>
    </source>
</evidence>
<dbReference type="SUPFAM" id="SSF48403">
    <property type="entry name" value="Ankyrin repeat"/>
    <property type="match status" value="2"/>
</dbReference>
<evidence type="ECO:0000256" key="8">
    <source>
        <dbReference type="ARBA" id="ARBA00022699"/>
    </source>
</evidence>
<keyword evidence="10" id="KW-0638">Presynaptic neurotoxin</keyword>
<dbReference type="PANTHER" id="PTHR24141:SF1">
    <property type="entry name" value="2-5A-DEPENDENT RIBONUCLEASE"/>
    <property type="match status" value="1"/>
</dbReference>
<keyword evidence="4" id="KW-0964">Secreted</keyword>
<dbReference type="PROSITE" id="PS50088">
    <property type="entry name" value="ANK_REPEAT"/>
    <property type="match status" value="16"/>
</dbReference>
<evidence type="ECO:0000259" key="15">
    <source>
        <dbReference type="Pfam" id="PF24883"/>
    </source>
</evidence>
<name>A0AAV6UZL7_9ARAC</name>
<feature type="repeat" description="ANK" evidence="13">
    <location>
        <begin position="997"/>
        <end position="1029"/>
    </location>
</feature>
<feature type="repeat" description="ANK" evidence="13">
    <location>
        <begin position="694"/>
        <end position="731"/>
    </location>
</feature>
<proteinExistence type="predicted"/>
<keyword evidence="19" id="KW-1185">Reference proteome</keyword>
<dbReference type="Pfam" id="PF24883">
    <property type="entry name" value="NPHP3_N"/>
    <property type="match status" value="1"/>
</dbReference>
<dbReference type="GO" id="GO:0044218">
    <property type="term" value="C:other organism cell membrane"/>
    <property type="evidence" value="ECO:0007669"/>
    <property type="project" value="UniProtKB-KW"/>
</dbReference>
<sequence>MFEDIRCGSFERDMICFLNLTNNSGNIAKNVSVCDGRIKRKKTLTSVKKNRSSSKTCGTLITGGPGSGKTALCCELVWPTNYQSKQKTLSKRLLAYHFCQAHDINSLSLASFISSLISQLTASPLISGYSDRIKSSEIEAALQLSECERNPDEAFKKGFLFPLLEIDPPNHPCFILVDSVDQSLLGAVGDKSSGVSRSIAELLSNYHHLFPRWLLLVCSSRKQSKIVTRMFTGFRKISLDDLRKSHVVRDVQQYILCRLDQEEALRQHLSRETAEMLNQLHIKSNGCFMYLEKVLDGVGENFIILREIREIPGTLNGLFLWLCQRLFVRKQFNKVQPILNVILASRKPLTVEVLYQCVWTRNTSLSWEEFEKRLGLLSKVLIEGKGGAKILFHHSFAEWLLDVKHCTQKYLCNAKDGHCMIAMRYTLASPNISSEETIDFALHLSKIPLSSTLQSHHITLWLMHCNLPLEDCFSKITMPKDPQTVKLLVSAGAKLSSGDSVKDNSPKLPEDPLEALISGGGDINQVDNNQRTLLHRAAHEGIDNLVSRLIEKAAHLDPVDKNGQTPINLAARQGHSQIVEMLLKAGSDPDHADSDGWTPLRSSAWAGHTEVVNALLENGAQVDLADADHRTALRAAAWGGHEEIVSKLLSHGANVNQVDNEGRTALIAAAYMGHTDIVQQLLDHDAEINHEDSDGRTALSVASLCVPASEGHARVVSLLLERGTEVDHRDKDGMTPLLVAAFEGHSEVCELLLENEADVDHTDNNGRTPLVAAASMGYPAVVSLLLFWGAAIDTIDAEGRTVLSIAAAQGNPDTVRQLLDRGLDEMHRDNGGWTPLHYAAFEGHTEACDLLLEAGARITEVDNDGRVPLILAAQEGHANLVKRLLEHTPSMVDCKAHDGKTALRIATLEGHKETVQLLIAHGGDLNYKDADGRSTLYLLALENRTDMADFLLSQGADVEARDLEGRTALHVSAWQGHTDMVELLLNNSADVNAVDNDYRTALQSAAWQGHVSVVRLLLERSAVVDHVCNQGATALCIAAQEGHLEVVKVLLEYGADPSHADQFGRNPIRVATKGGHTSVITLLEEYMAHLQETGNANNFSGSISTTSLTSASTAETKPCSAILCQPGAVVPSPVESPESTVDKRRSFISNQSSSKSSSNLTNSTNKSTSKNHTQTQHPVNQEVHAETPSAPPNLKGSSPMTFTQQLQQCTRNRNRISRLLSPLSEPRSPVPSPPHTPLSDGQRVSPVQTSSPHGGGTASSNMPYSTHVPIVISSLVHEPSENSKHSHIPRRTSASSNDSTHPIPRPTEPRIRRNGIVTNPNYKGNNVISAVSVKNSPGKQAPNSMNHHSGVSKNKHFTQYDESLKSSAIPFKKETHL</sequence>
<dbReference type="SMART" id="SM00248">
    <property type="entry name" value="ANK"/>
    <property type="match status" value="18"/>
</dbReference>
<dbReference type="GO" id="GO:0090729">
    <property type="term" value="F:toxin activity"/>
    <property type="evidence" value="ECO:0007669"/>
    <property type="project" value="UniProtKB-KW"/>
</dbReference>
<feature type="repeat" description="ANK" evidence="13">
    <location>
        <begin position="1030"/>
        <end position="1062"/>
    </location>
</feature>
<evidence type="ECO:0000256" key="7">
    <source>
        <dbReference type="ARBA" id="ARBA00022656"/>
    </source>
</evidence>
<protein>
    <recommendedName>
        <fullName evidence="20">Ankyrin repeat domain-containing protein 50</fullName>
    </recommendedName>
</protein>
<feature type="repeat" description="ANK" evidence="13">
    <location>
        <begin position="798"/>
        <end position="830"/>
    </location>
</feature>
<feature type="region of interest" description="Disordered" evidence="14">
    <location>
        <begin position="1221"/>
        <end position="1264"/>
    </location>
</feature>
<dbReference type="GO" id="GO:0006887">
    <property type="term" value="P:exocytosis"/>
    <property type="evidence" value="ECO:0007669"/>
    <property type="project" value="UniProtKB-KW"/>
</dbReference>
<feature type="repeat" description="ANK" evidence="13">
    <location>
        <begin position="529"/>
        <end position="561"/>
    </location>
</feature>
<gene>
    <name evidence="18" type="ORF">JTE90_022496</name>
</gene>
<dbReference type="Pfam" id="PF25521">
    <property type="entry name" value="WHD_TANC1"/>
    <property type="match status" value="1"/>
</dbReference>
<dbReference type="GO" id="GO:0006396">
    <property type="term" value="P:RNA processing"/>
    <property type="evidence" value="ECO:0007669"/>
    <property type="project" value="TreeGrafter"/>
</dbReference>
<dbReference type="InterPro" id="IPR056884">
    <property type="entry name" value="NPHP3-like_N"/>
</dbReference>
<evidence type="ECO:0008006" key="20">
    <source>
        <dbReference type="Google" id="ProtNLM"/>
    </source>
</evidence>
<keyword evidence="7" id="KW-0800">Toxin</keyword>
<evidence type="ECO:0000256" key="1">
    <source>
        <dbReference type="ARBA" id="ARBA00004175"/>
    </source>
</evidence>
<reference evidence="18 19" key="1">
    <citation type="journal article" date="2022" name="Nat. Ecol. Evol.">
        <title>A masculinizing supergene underlies an exaggerated male reproductive morph in a spider.</title>
        <authorList>
            <person name="Hendrickx F."/>
            <person name="De Corte Z."/>
            <person name="Sonet G."/>
            <person name="Van Belleghem S.M."/>
            <person name="Kostlbacher S."/>
            <person name="Vangestel C."/>
        </authorList>
    </citation>
    <scope>NUCLEOTIDE SEQUENCE [LARGE SCALE GENOMIC DNA]</scope>
    <source>
        <strain evidence="18">W744_W776</strain>
    </source>
</reference>
<feature type="repeat" description="ANK" evidence="13">
    <location>
        <begin position="628"/>
        <end position="660"/>
    </location>
</feature>
<dbReference type="PRINTS" id="PR01415">
    <property type="entry name" value="ANKYRIN"/>
</dbReference>
<dbReference type="Pfam" id="PF25520">
    <property type="entry name" value="AAA_lid_TANC1"/>
    <property type="match status" value="1"/>
</dbReference>
<dbReference type="InterPro" id="IPR058056">
    <property type="entry name" value="WH_TANC1/2"/>
</dbReference>
<feature type="domain" description="Nephrocystin 3-like N-terminal" evidence="15">
    <location>
        <begin position="52"/>
        <end position="205"/>
    </location>
</feature>
<dbReference type="GO" id="GO:0004540">
    <property type="term" value="F:RNA nuclease activity"/>
    <property type="evidence" value="ECO:0007669"/>
    <property type="project" value="TreeGrafter"/>
</dbReference>
<keyword evidence="5" id="KW-1052">Target cell membrane</keyword>
<dbReference type="GO" id="GO:0003723">
    <property type="term" value="F:RNA binding"/>
    <property type="evidence" value="ECO:0007669"/>
    <property type="project" value="TreeGrafter"/>
</dbReference>
<feature type="region of interest" description="Disordered" evidence="14">
    <location>
        <begin position="1130"/>
        <end position="1200"/>
    </location>
</feature>
<evidence type="ECO:0000256" key="11">
    <source>
        <dbReference type="ARBA" id="ARBA00023043"/>
    </source>
</evidence>
<feature type="repeat" description="ANK" evidence="13">
    <location>
        <begin position="864"/>
        <end position="887"/>
    </location>
</feature>
<evidence type="ECO:0000256" key="3">
    <source>
        <dbReference type="ARBA" id="ARBA00022483"/>
    </source>
</evidence>
<feature type="repeat" description="ANK" evidence="13">
    <location>
        <begin position="732"/>
        <end position="764"/>
    </location>
</feature>
<evidence type="ECO:0000256" key="12">
    <source>
        <dbReference type="ARBA" id="ARBA00023298"/>
    </source>
</evidence>
<keyword evidence="12" id="KW-0472">Membrane</keyword>
<keyword evidence="9" id="KW-0677">Repeat</keyword>
<evidence type="ECO:0000259" key="16">
    <source>
        <dbReference type="Pfam" id="PF25520"/>
    </source>
</evidence>
<dbReference type="EMBL" id="JAFNEN010000207">
    <property type="protein sequence ID" value="KAG8189682.1"/>
    <property type="molecule type" value="Genomic_DNA"/>
</dbReference>
<dbReference type="InterPro" id="IPR002110">
    <property type="entry name" value="Ankyrin_rpt"/>
</dbReference>
<feature type="region of interest" description="Disordered" evidence="14">
    <location>
        <begin position="1278"/>
        <end position="1323"/>
    </location>
</feature>
<evidence type="ECO:0000313" key="18">
    <source>
        <dbReference type="EMBL" id="KAG8189682.1"/>
    </source>
</evidence>
<dbReference type="GO" id="GO:0044231">
    <property type="term" value="C:host cell presynaptic membrane"/>
    <property type="evidence" value="ECO:0007669"/>
    <property type="project" value="UniProtKB-KW"/>
</dbReference>
<dbReference type="InterPro" id="IPR036770">
    <property type="entry name" value="Ankyrin_rpt-contain_sf"/>
</dbReference>
<evidence type="ECO:0000256" key="6">
    <source>
        <dbReference type="ARBA" id="ARBA00022553"/>
    </source>
</evidence>
<keyword evidence="11 13" id="KW-0040">ANK repeat</keyword>
<feature type="compositionally biased region" description="Polar residues" evidence="14">
    <location>
        <begin position="1245"/>
        <end position="1264"/>
    </location>
</feature>
<keyword evidence="12" id="KW-1053">Target membrane</keyword>
<dbReference type="InterPro" id="IPR027417">
    <property type="entry name" value="P-loop_NTPase"/>
</dbReference>
<dbReference type="PROSITE" id="PS50297">
    <property type="entry name" value="ANK_REP_REGION"/>
    <property type="match status" value="14"/>
</dbReference>
<dbReference type="Proteomes" id="UP000827092">
    <property type="component" value="Unassembled WGS sequence"/>
</dbReference>
<evidence type="ECO:0000256" key="10">
    <source>
        <dbReference type="ARBA" id="ARBA00023028"/>
    </source>
</evidence>
<comment type="subcellular location">
    <subcellularLocation>
        <location evidence="2">Secreted</location>
    </subcellularLocation>
    <subcellularLocation>
        <location evidence="1">Target cell membrane</location>
    </subcellularLocation>
</comment>
<feature type="repeat" description="ANK" evidence="13">
    <location>
        <begin position="765"/>
        <end position="797"/>
    </location>
</feature>
<dbReference type="InterPro" id="IPR058018">
    <property type="entry name" value="AAA_lid_TANC1/2"/>
</dbReference>
<accession>A0AAV6UZL7</accession>
<comment type="caution">
    <text evidence="18">The sequence shown here is derived from an EMBL/GenBank/DDBJ whole genome shotgun (WGS) entry which is preliminary data.</text>
</comment>
<feature type="repeat" description="ANK" evidence="13">
    <location>
        <begin position="964"/>
        <end position="996"/>
    </location>
</feature>
<feature type="domain" description="TANC1/2-like winged helix" evidence="17">
    <location>
        <begin position="325"/>
        <end position="457"/>
    </location>
</feature>
<feature type="compositionally biased region" description="Low complexity" evidence="14">
    <location>
        <begin position="1149"/>
        <end position="1175"/>
    </location>
</feature>
<organism evidence="18 19">
    <name type="scientific">Oedothorax gibbosus</name>
    <dbReference type="NCBI Taxonomy" id="931172"/>
    <lineage>
        <taxon>Eukaryota</taxon>
        <taxon>Metazoa</taxon>
        <taxon>Ecdysozoa</taxon>
        <taxon>Arthropoda</taxon>
        <taxon>Chelicerata</taxon>
        <taxon>Arachnida</taxon>
        <taxon>Araneae</taxon>
        <taxon>Araneomorphae</taxon>
        <taxon>Entelegynae</taxon>
        <taxon>Araneoidea</taxon>
        <taxon>Linyphiidae</taxon>
        <taxon>Erigoninae</taxon>
        <taxon>Oedothorax</taxon>
    </lineage>
</organism>
<feature type="domain" description="TANC1/2-like AAA+ ATPase lid" evidence="16">
    <location>
        <begin position="240"/>
        <end position="324"/>
    </location>
</feature>
<dbReference type="SUPFAM" id="SSF52540">
    <property type="entry name" value="P-loop containing nucleoside triphosphate hydrolases"/>
    <property type="match status" value="1"/>
</dbReference>
<dbReference type="PANTHER" id="PTHR24141">
    <property type="entry name" value="2-5A-DEPENDENT RIBONUCLEASE"/>
    <property type="match status" value="1"/>
</dbReference>
<feature type="repeat" description="ANK" evidence="13">
    <location>
        <begin position="562"/>
        <end position="594"/>
    </location>
</feature>
<feature type="repeat" description="ANK" evidence="13">
    <location>
        <begin position="898"/>
        <end position="930"/>
    </location>
</feature>
<keyword evidence="3" id="KW-0268">Exocytosis</keyword>
<feature type="repeat" description="ANK" evidence="13">
    <location>
        <begin position="831"/>
        <end position="863"/>
    </location>
</feature>
<keyword evidence="6" id="KW-0597">Phosphoprotein</keyword>
<evidence type="ECO:0000313" key="19">
    <source>
        <dbReference type="Proteomes" id="UP000827092"/>
    </source>
</evidence>
<evidence type="ECO:0000259" key="17">
    <source>
        <dbReference type="Pfam" id="PF25521"/>
    </source>
</evidence>
<evidence type="ECO:0000256" key="5">
    <source>
        <dbReference type="ARBA" id="ARBA00022537"/>
    </source>
</evidence>